<evidence type="ECO:0000313" key="3">
    <source>
        <dbReference type="EMBL" id="CAB4699320.1"/>
    </source>
</evidence>
<protein>
    <submittedName>
        <fullName evidence="3">Unannotated protein</fullName>
    </submittedName>
</protein>
<accession>A0A6J6PIJ5</accession>
<reference evidence="3" key="1">
    <citation type="submission" date="2020-05" db="EMBL/GenBank/DDBJ databases">
        <authorList>
            <person name="Chiriac C."/>
            <person name="Salcher M."/>
            <person name="Ghai R."/>
            <person name="Kavagutti S V."/>
        </authorList>
    </citation>
    <scope>NUCLEOTIDE SEQUENCE</scope>
</reference>
<feature type="compositionally biased region" description="Basic residues" evidence="1">
    <location>
        <begin position="108"/>
        <end position="117"/>
    </location>
</feature>
<dbReference type="EMBL" id="CAEZXB010000018">
    <property type="protein sequence ID" value="CAB4679176.1"/>
    <property type="molecule type" value="Genomic_DNA"/>
</dbReference>
<dbReference type="AlphaFoldDB" id="A0A6J6PIJ5"/>
<dbReference type="EMBL" id="CAFBRC010000079">
    <property type="protein sequence ID" value="CAB5076917.1"/>
    <property type="molecule type" value="Genomic_DNA"/>
</dbReference>
<gene>
    <name evidence="2" type="ORF">UFOPK2342_01013</name>
    <name evidence="3" type="ORF">UFOPK2423_01082</name>
    <name evidence="4" type="ORF">UFOPK3266_01027</name>
    <name evidence="5" type="ORF">UFOPK4367_01114</name>
</gene>
<feature type="region of interest" description="Disordered" evidence="1">
    <location>
        <begin position="106"/>
        <end position="125"/>
    </location>
</feature>
<dbReference type="Pfam" id="PF02620">
    <property type="entry name" value="YceD"/>
    <property type="match status" value="1"/>
</dbReference>
<dbReference type="PANTHER" id="PTHR34374:SF1">
    <property type="entry name" value="LARGE RIBOSOMAL RNA SUBUNIT ACCUMULATION PROTEIN YCED HOMOLOG 1, CHLOROPLASTIC"/>
    <property type="match status" value="1"/>
</dbReference>
<dbReference type="PANTHER" id="PTHR34374">
    <property type="entry name" value="LARGE RIBOSOMAL RNA SUBUNIT ACCUMULATION PROTEIN YCED HOMOLOG 1, CHLOROPLASTIC"/>
    <property type="match status" value="1"/>
</dbReference>
<name>A0A6J6PIJ5_9ZZZZ</name>
<evidence type="ECO:0000313" key="5">
    <source>
        <dbReference type="EMBL" id="CAB5076917.1"/>
    </source>
</evidence>
<dbReference type="EMBL" id="CAFBAA010000025">
    <property type="protein sequence ID" value="CAB4844003.1"/>
    <property type="molecule type" value="Genomic_DNA"/>
</dbReference>
<dbReference type="EMBL" id="CAEZXN010000024">
    <property type="protein sequence ID" value="CAB4699320.1"/>
    <property type="molecule type" value="Genomic_DNA"/>
</dbReference>
<evidence type="ECO:0000256" key="1">
    <source>
        <dbReference type="SAM" id="MobiDB-lite"/>
    </source>
</evidence>
<evidence type="ECO:0000313" key="4">
    <source>
        <dbReference type="EMBL" id="CAB4844003.1"/>
    </source>
</evidence>
<organism evidence="3">
    <name type="scientific">freshwater metagenome</name>
    <dbReference type="NCBI Taxonomy" id="449393"/>
    <lineage>
        <taxon>unclassified sequences</taxon>
        <taxon>metagenomes</taxon>
        <taxon>ecological metagenomes</taxon>
    </lineage>
</organism>
<sequence length="212" mass="23165">MVLSSMSKASPFLIDTRELIRRPGEMRESTVEIVTPYPIGIEVIGIPAGAELFIDLRLESVIEGVLVTATVEASAVGECARCLDPVVEDLDLYIQELYLYDDDDRPSGGKKAKKAAKHREEDEEMEADEALYKLDGELLDLEPPFLDAVVLALPFAPLCDPLCPGLCVECGLPWRDLPADHAHEVIDPRWADLKNRLDLGGSAEMGDTSSSG</sequence>
<evidence type="ECO:0000313" key="2">
    <source>
        <dbReference type="EMBL" id="CAB4679176.1"/>
    </source>
</evidence>
<dbReference type="InterPro" id="IPR003772">
    <property type="entry name" value="YceD"/>
</dbReference>
<proteinExistence type="predicted"/>